<protein>
    <submittedName>
        <fullName evidence="2">Uncharacterized protein</fullName>
    </submittedName>
</protein>
<evidence type="ECO:0000313" key="3">
    <source>
        <dbReference type="Proteomes" id="UP000054018"/>
    </source>
</evidence>
<dbReference type="Proteomes" id="UP000054018">
    <property type="component" value="Unassembled WGS sequence"/>
</dbReference>
<proteinExistence type="predicted"/>
<reference evidence="2 3" key="1">
    <citation type="submission" date="2014-04" db="EMBL/GenBank/DDBJ databases">
        <authorList>
            <consortium name="DOE Joint Genome Institute"/>
            <person name="Kuo A."/>
            <person name="Kohler A."/>
            <person name="Costa M.D."/>
            <person name="Nagy L.G."/>
            <person name="Floudas D."/>
            <person name="Copeland A."/>
            <person name="Barry K.W."/>
            <person name="Cichocki N."/>
            <person name="Veneault-Fourrey C."/>
            <person name="LaButti K."/>
            <person name="Lindquist E.A."/>
            <person name="Lipzen A."/>
            <person name="Lundell T."/>
            <person name="Morin E."/>
            <person name="Murat C."/>
            <person name="Sun H."/>
            <person name="Tunlid A."/>
            <person name="Henrissat B."/>
            <person name="Grigoriev I.V."/>
            <person name="Hibbett D.S."/>
            <person name="Martin F."/>
            <person name="Nordberg H.P."/>
            <person name="Cantor M.N."/>
            <person name="Hua S.X."/>
        </authorList>
    </citation>
    <scope>NUCLEOTIDE SEQUENCE [LARGE SCALE GENOMIC DNA]</scope>
    <source>
        <strain evidence="2 3">441</strain>
    </source>
</reference>
<dbReference type="OrthoDB" id="2626341at2759"/>
<name>A0A0C9Y0L7_9AGAM</name>
<evidence type="ECO:0000313" key="2">
    <source>
        <dbReference type="EMBL" id="KIK18285.1"/>
    </source>
</evidence>
<feature type="compositionally biased region" description="Basic and acidic residues" evidence="1">
    <location>
        <begin position="236"/>
        <end position="248"/>
    </location>
</feature>
<dbReference type="HOGENOM" id="CLU_1078156_0_0_1"/>
<reference evidence="3" key="2">
    <citation type="submission" date="2015-01" db="EMBL/GenBank/DDBJ databases">
        <title>Evolutionary Origins and Diversification of the Mycorrhizal Mutualists.</title>
        <authorList>
            <consortium name="DOE Joint Genome Institute"/>
            <consortium name="Mycorrhizal Genomics Consortium"/>
            <person name="Kohler A."/>
            <person name="Kuo A."/>
            <person name="Nagy L.G."/>
            <person name="Floudas D."/>
            <person name="Copeland A."/>
            <person name="Barry K.W."/>
            <person name="Cichocki N."/>
            <person name="Veneault-Fourrey C."/>
            <person name="LaButti K."/>
            <person name="Lindquist E.A."/>
            <person name="Lipzen A."/>
            <person name="Lundell T."/>
            <person name="Morin E."/>
            <person name="Murat C."/>
            <person name="Riley R."/>
            <person name="Ohm R."/>
            <person name="Sun H."/>
            <person name="Tunlid A."/>
            <person name="Henrissat B."/>
            <person name="Grigoriev I.V."/>
            <person name="Hibbett D.S."/>
            <person name="Martin F."/>
        </authorList>
    </citation>
    <scope>NUCLEOTIDE SEQUENCE [LARGE SCALE GENOMIC DNA]</scope>
    <source>
        <strain evidence="3">441</strain>
    </source>
</reference>
<organism evidence="2 3">
    <name type="scientific">Pisolithus microcarpus 441</name>
    <dbReference type="NCBI Taxonomy" id="765257"/>
    <lineage>
        <taxon>Eukaryota</taxon>
        <taxon>Fungi</taxon>
        <taxon>Dikarya</taxon>
        <taxon>Basidiomycota</taxon>
        <taxon>Agaricomycotina</taxon>
        <taxon>Agaricomycetes</taxon>
        <taxon>Agaricomycetidae</taxon>
        <taxon>Boletales</taxon>
        <taxon>Sclerodermatineae</taxon>
        <taxon>Pisolithaceae</taxon>
        <taxon>Pisolithus</taxon>
    </lineage>
</organism>
<feature type="region of interest" description="Disordered" evidence="1">
    <location>
        <begin position="228"/>
        <end position="248"/>
    </location>
</feature>
<accession>A0A0C9Y0L7</accession>
<sequence>MDLQSTVSPAHAEVFNPQSYSLKNALGPQPAQLKPDPNEATFQEETEVVDSPSLLCHPGYVDQPCLSDIAAKHIFVPTHGVCNDVYSVAQGTNQGLVYVSDHPMNNNYLESRDKYSNRQIRRQPITPATVAATGLTEAGNRASQANSPSASQKNNYHNCEPKKCLYPGLNGKRCSQEITCAKVSEHFVIHGITNKHRDEAIPCEWDGCSRGVVRHNFVRHIREKHLGHVRSTTPKKNADTALPERRIS</sequence>
<dbReference type="AlphaFoldDB" id="A0A0C9Y0L7"/>
<dbReference type="EMBL" id="KN833808">
    <property type="protein sequence ID" value="KIK18285.1"/>
    <property type="molecule type" value="Genomic_DNA"/>
</dbReference>
<keyword evidence="3" id="KW-1185">Reference proteome</keyword>
<evidence type="ECO:0000256" key="1">
    <source>
        <dbReference type="SAM" id="MobiDB-lite"/>
    </source>
</evidence>
<gene>
    <name evidence="2" type="ORF">PISMIDRAFT_192985</name>
</gene>